<dbReference type="PRINTS" id="PR00507">
    <property type="entry name" value="N12N6MTFRASE"/>
</dbReference>
<accession>A0A2H4UTH8</accession>
<dbReference type="SUPFAM" id="SSF53335">
    <property type="entry name" value="S-adenosyl-L-methionine-dependent methyltransferases"/>
    <property type="match status" value="1"/>
</dbReference>
<dbReference type="PANTHER" id="PTHR33841:SF6">
    <property type="entry name" value="TYPE II METHYLTRANSFERASE M.HINDII"/>
    <property type="match status" value="1"/>
</dbReference>
<reference evidence="9" key="1">
    <citation type="journal article" date="2017" name="Elife">
        <title>The kinetoplastid-infecting Bodo saltans virus (BsV), a window into the most abundant giant viruses in the sea.</title>
        <authorList>
            <person name="Deeg C.M."/>
            <person name="Chow C.-E.T."/>
            <person name="Suttle C.A."/>
        </authorList>
    </citation>
    <scope>NUCLEOTIDE SEQUENCE</scope>
    <source>
        <strain evidence="9">NG1</strain>
    </source>
</reference>
<dbReference type="GO" id="GO:0032259">
    <property type="term" value="P:methylation"/>
    <property type="evidence" value="ECO:0007669"/>
    <property type="project" value="UniProtKB-KW"/>
</dbReference>
<dbReference type="GO" id="GO:0009307">
    <property type="term" value="P:DNA restriction-modification system"/>
    <property type="evidence" value="ECO:0007669"/>
    <property type="project" value="UniProtKB-KW"/>
</dbReference>
<evidence type="ECO:0000256" key="7">
    <source>
        <dbReference type="ARBA" id="ARBA00047942"/>
    </source>
</evidence>
<dbReference type="InterPro" id="IPR002052">
    <property type="entry name" value="DNA_methylase_N6_adenine_CS"/>
</dbReference>
<dbReference type="GO" id="GO:0009007">
    <property type="term" value="F:site-specific DNA-methyltransferase (adenine-specific) activity"/>
    <property type="evidence" value="ECO:0007669"/>
    <property type="project" value="UniProtKB-EC"/>
</dbReference>
<gene>
    <name evidence="9" type="ORF">BMW23_0184</name>
</gene>
<evidence type="ECO:0000256" key="4">
    <source>
        <dbReference type="ARBA" id="ARBA00022691"/>
    </source>
</evidence>
<evidence type="ECO:0000313" key="10">
    <source>
        <dbReference type="Proteomes" id="UP000240325"/>
    </source>
</evidence>
<dbReference type="EMBL" id="MF782455">
    <property type="protein sequence ID" value="ATZ80242.1"/>
    <property type="molecule type" value="Genomic_DNA"/>
</dbReference>
<comment type="catalytic activity">
    <reaction evidence="7">
        <text>a 2'-deoxyadenosine in DNA + S-adenosyl-L-methionine = an N(6)-methyl-2'-deoxyadenosine in DNA + S-adenosyl-L-homocysteine + H(+)</text>
        <dbReference type="Rhea" id="RHEA:15197"/>
        <dbReference type="Rhea" id="RHEA-COMP:12418"/>
        <dbReference type="Rhea" id="RHEA-COMP:12419"/>
        <dbReference type="ChEBI" id="CHEBI:15378"/>
        <dbReference type="ChEBI" id="CHEBI:57856"/>
        <dbReference type="ChEBI" id="CHEBI:59789"/>
        <dbReference type="ChEBI" id="CHEBI:90615"/>
        <dbReference type="ChEBI" id="CHEBI:90616"/>
        <dbReference type="EC" id="2.1.1.72"/>
    </reaction>
</comment>
<dbReference type="Proteomes" id="UP000240325">
    <property type="component" value="Segment"/>
</dbReference>
<dbReference type="PROSITE" id="PS00092">
    <property type="entry name" value="N6_MTASE"/>
    <property type="match status" value="1"/>
</dbReference>
<evidence type="ECO:0000256" key="5">
    <source>
        <dbReference type="ARBA" id="ARBA00022747"/>
    </source>
</evidence>
<dbReference type="EC" id="2.1.1.72" evidence="1"/>
<evidence type="ECO:0000256" key="3">
    <source>
        <dbReference type="ARBA" id="ARBA00022679"/>
    </source>
</evidence>
<keyword evidence="2 9" id="KW-0489">Methyltransferase</keyword>
<dbReference type="GO" id="GO:0003677">
    <property type="term" value="F:DNA binding"/>
    <property type="evidence" value="ECO:0007669"/>
    <property type="project" value="UniProtKB-KW"/>
</dbReference>
<keyword evidence="10" id="KW-1185">Reference proteome</keyword>
<keyword evidence="3" id="KW-0808">Transferase</keyword>
<evidence type="ECO:0000313" key="9">
    <source>
        <dbReference type="EMBL" id="ATZ80242.1"/>
    </source>
</evidence>
<keyword evidence="6" id="KW-0238">DNA-binding</keyword>
<dbReference type="PANTHER" id="PTHR33841">
    <property type="entry name" value="DNA METHYLTRANSFERASE YEEA-RELATED"/>
    <property type="match status" value="1"/>
</dbReference>
<proteinExistence type="predicted"/>
<dbReference type="Gene3D" id="3.40.50.150">
    <property type="entry name" value="Vaccinia Virus protein VP39"/>
    <property type="match status" value="1"/>
</dbReference>
<dbReference type="InterPro" id="IPR011639">
    <property type="entry name" value="MethylTrfase_TaqI-like_dom"/>
</dbReference>
<dbReference type="CDD" id="cd02440">
    <property type="entry name" value="AdoMet_MTases"/>
    <property type="match status" value="1"/>
</dbReference>
<evidence type="ECO:0000256" key="2">
    <source>
        <dbReference type="ARBA" id="ARBA00022603"/>
    </source>
</evidence>
<feature type="domain" description="Type II methyltransferase M.TaqI-like" evidence="8">
    <location>
        <begin position="59"/>
        <end position="156"/>
    </location>
</feature>
<name>A0A2H4UTH8_9VIRU</name>
<organism evidence="9">
    <name type="scientific">Bodo saltans virus</name>
    <dbReference type="NCBI Taxonomy" id="2024608"/>
    <lineage>
        <taxon>Viruses</taxon>
        <taxon>Varidnaviria</taxon>
        <taxon>Bamfordvirae</taxon>
        <taxon>Nucleocytoviricota</taxon>
        <taxon>Megaviricetes</taxon>
        <taxon>Imitervirales</taxon>
        <taxon>Mimiviridae</taxon>
        <taxon>Klosneuvirinae</taxon>
        <taxon>Theiavirus</taxon>
        <taxon>Theiavirus salishense</taxon>
    </lineage>
</organism>
<dbReference type="InterPro" id="IPR029063">
    <property type="entry name" value="SAM-dependent_MTases_sf"/>
</dbReference>
<protein>
    <recommendedName>
        <fullName evidence="1">site-specific DNA-methyltransferase (adenine-specific)</fullName>
        <ecNumber evidence="1">2.1.1.72</ecNumber>
    </recommendedName>
</protein>
<dbReference type="InterPro" id="IPR050953">
    <property type="entry name" value="N4_N6_ade-DNA_methylase"/>
</dbReference>
<evidence type="ECO:0000256" key="1">
    <source>
        <dbReference type="ARBA" id="ARBA00011900"/>
    </source>
</evidence>
<sequence>MKGQFFTKSIILKQKVYEFIQNKPKIILEPSVGRGDLIYYLRDKIDCKYDLYEIDPNINDFLIDKKKIKFCDFLKQEITKKYDTIIGNPPYVRTKKGNLYIDFIEKCYNLLNDKGELIFIIPSDFFKLTSATKLLNIMLKNGSFTHIFHPNNEKLFEKASIDIIVFRYCKNIFVNKIIYNNNDVYGINSNGMLLFSNNKMTNNKFVFDYFDIFVGFVSGKDDVFHNEKIGNVEILWDINIKKKFIMIDKFPSTNKNINELLLENKEILKKRKIRNFNNNNWFEWGALRNKHFIDSNIGKPCIYLRNMSRKNIIAMKSTVGYFGAGLFMLFPKSDEINLDIIVDYFNSDNFRQYFTYSNRFKINHNQLYRSIIKKN</sequence>
<evidence type="ECO:0000256" key="6">
    <source>
        <dbReference type="ARBA" id="ARBA00023125"/>
    </source>
</evidence>
<evidence type="ECO:0000259" key="8">
    <source>
        <dbReference type="Pfam" id="PF07669"/>
    </source>
</evidence>
<keyword evidence="5" id="KW-0680">Restriction system</keyword>
<dbReference type="Pfam" id="PF07669">
    <property type="entry name" value="Eco57I"/>
    <property type="match status" value="1"/>
</dbReference>
<keyword evidence="4" id="KW-0949">S-adenosyl-L-methionine</keyword>